<dbReference type="Pfam" id="PF05793">
    <property type="entry name" value="TFIIF_alpha"/>
    <property type="match status" value="1"/>
</dbReference>
<feature type="region of interest" description="Disordered" evidence="8">
    <location>
        <begin position="449"/>
        <end position="604"/>
    </location>
</feature>
<dbReference type="EMBL" id="KN840453">
    <property type="protein sequence ID" value="KIP10606.1"/>
    <property type="molecule type" value="Genomic_DNA"/>
</dbReference>
<accession>A0A0C3S4D8</accession>
<keyword evidence="5 7" id="KW-0804">Transcription</keyword>
<evidence type="ECO:0000256" key="2">
    <source>
        <dbReference type="ARBA" id="ARBA00005249"/>
    </source>
</evidence>
<feature type="compositionally biased region" description="Basic and acidic residues" evidence="8">
    <location>
        <begin position="585"/>
        <end position="594"/>
    </location>
</feature>
<evidence type="ECO:0000256" key="7">
    <source>
        <dbReference type="RuleBase" id="RU366044"/>
    </source>
</evidence>
<dbReference type="GO" id="GO:0001096">
    <property type="term" value="F:TFIIF-class transcription factor complex binding"/>
    <property type="evidence" value="ECO:0007669"/>
    <property type="project" value="TreeGrafter"/>
</dbReference>
<dbReference type="AlphaFoldDB" id="A0A0C3S4D8"/>
<feature type="compositionally biased region" description="Pro residues" evidence="8">
    <location>
        <begin position="476"/>
        <end position="489"/>
    </location>
</feature>
<dbReference type="GO" id="GO:0016251">
    <property type="term" value="F:RNA polymerase II general transcription initiation factor activity"/>
    <property type="evidence" value="ECO:0007669"/>
    <property type="project" value="TreeGrafter"/>
</dbReference>
<dbReference type="InterPro" id="IPR011039">
    <property type="entry name" value="TFIIF_interaction"/>
</dbReference>
<gene>
    <name evidence="9" type="ORF">PHLGIDRAFT_65478</name>
</gene>
<proteinExistence type="inferred from homology"/>
<evidence type="ECO:0000256" key="1">
    <source>
        <dbReference type="ARBA" id="ARBA00004123"/>
    </source>
</evidence>
<feature type="compositionally biased region" description="Acidic residues" evidence="8">
    <location>
        <begin position="466"/>
        <end position="475"/>
    </location>
</feature>
<reference evidence="9 10" key="1">
    <citation type="journal article" date="2014" name="PLoS Genet.">
        <title>Analysis of the Phlebiopsis gigantea genome, transcriptome and secretome provides insight into its pioneer colonization strategies of wood.</title>
        <authorList>
            <person name="Hori C."/>
            <person name="Ishida T."/>
            <person name="Igarashi K."/>
            <person name="Samejima M."/>
            <person name="Suzuki H."/>
            <person name="Master E."/>
            <person name="Ferreira P."/>
            <person name="Ruiz-Duenas F.J."/>
            <person name="Held B."/>
            <person name="Canessa P."/>
            <person name="Larrondo L.F."/>
            <person name="Schmoll M."/>
            <person name="Druzhinina I.S."/>
            <person name="Kubicek C.P."/>
            <person name="Gaskell J.A."/>
            <person name="Kersten P."/>
            <person name="St John F."/>
            <person name="Glasner J."/>
            <person name="Sabat G."/>
            <person name="Splinter BonDurant S."/>
            <person name="Syed K."/>
            <person name="Yadav J."/>
            <person name="Mgbeahuruike A.C."/>
            <person name="Kovalchuk A."/>
            <person name="Asiegbu F.O."/>
            <person name="Lackner G."/>
            <person name="Hoffmeister D."/>
            <person name="Rencoret J."/>
            <person name="Gutierrez A."/>
            <person name="Sun H."/>
            <person name="Lindquist E."/>
            <person name="Barry K."/>
            <person name="Riley R."/>
            <person name="Grigoriev I.V."/>
            <person name="Henrissat B."/>
            <person name="Kues U."/>
            <person name="Berka R.M."/>
            <person name="Martinez A.T."/>
            <person name="Covert S.F."/>
            <person name="Blanchette R.A."/>
            <person name="Cullen D."/>
        </authorList>
    </citation>
    <scope>NUCLEOTIDE SEQUENCE [LARGE SCALE GENOMIC DNA]</scope>
    <source>
        <strain evidence="9 10">11061_1 CR5-6</strain>
    </source>
</reference>
<dbReference type="GO" id="GO:0003677">
    <property type="term" value="F:DNA binding"/>
    <property type="evidence" value="ECO:0007669"/>
    <property type="project" value="UniProtKB-KW"/>
</dbReference>
<feature type="compositionally biased region" description="Basic and acidic residues" evidence="8">
    <location>
        <begin position="60"/>
        <end position="71"/>
    </location>
</feature>
<comment type="similarity">
    <text evidence="2 7">Belongs to the TFIIF alpha subunit family.</text>
</comment>
<comment type="function">
    <text evidence="7">TFIIF is a general transcription initiation factor that binds to RNA polymerase II and helps to recruit it to the initiation complex in collaboration with TFIIB. It promotes transcription elongation.</text>
</comment>
<dbReference type="InterPro" id="IPR008851">
    <property type="entry name" value="TFIIF-alpha"/>
</dbReference>
<feature type="region of interest" description="Disordered" evidence="8">
    <location>
        <begin position="309"/>
        <end position="398"/>
    </location>
</feature>
<dbReference type="Proteomes" id="UP000053257">
    <property type="component" value="Unassembled WGS sequence"/>
</dbReference>
<dbReference type="OrthoDB" id="76676at2759"/>
<comment type="subcellular location">
    <subcellularLocation>
        <location evidence="1 7">Nucleus</location>
    </subcellularLocation>
</comment>
<evidence type="ECO:0000256" key="5">
    <source>
        <dbReference type="ARBA" id="ARBA00023163"/>
    </source>
</evidence>
<evidence type="ECO:0000313" key="9">
    <source>
        <dbReference type="EMBL" id="KIP10606.1"/>
    </source>
</evidence>
<sequence>MAPAGTSALFHPKKRPIFTSKDYKPPQVTAVASAGTSGTSTPSPAQSPQKPRPRVAARPKAADDGRVDKPEGPFMEYKLVSSKLNGWRYDVMKFDSRKAVDITTWAAPVKLNRKDVRRGAGGESDGPAAPVAVGPMLGPDGKAVIGMDGRVVMVDAEGKPIRPGEQQANAADGKGKDKDKASAAKKKFQKKTKQVFLVPDHIRQLRKEERYPWVIEDATGQEAWQASMEEVSKAETQAMFMPCASDVFKFVPAHRWYKFQKRPHYHVPSLEEAENLMKQISKNKDPERWLLRRRNGQVSDATAAIFKSEREGSAVPSGSLVHSVGSNTGGRKLRAVDSGGDLFGDDDEDSGDRKRKQREYGQEGDLDEVDFEEDVQDDDEKIEPDGEDEEAKELEVCTSHYLLERLKREYKTANKTREGYIDESDDDDDLSELTKEGKDMRKLMKKLEKNIAYDDSDDEKNPYASTDDEEPEEEPPLAPQGPAIIPPEPRAALRSTSQAPGTKTPSQSPPISVKTEAGSRATSPIPPSSHGGHSVVAMRATSPKMPKLKTNGMSRPGSPLASPVGSPSLRAESPPGAKQANGAKRKAEDGDVPRAKKRKSQVALPVGGGELEDWMLVEWLKQTPNATTRDCIHHFTPFLTTEDKKSNFTKLVKDVAQLKAGVLVLRPSYRSSAAPSPAPTSPTAA</sequence>
<dbReference type="GO" id="GO:0032968">
    <property type="term" value="P:positive regulation of transcription elongation by RNA polymerase II"/>
    <property type="evidence" value="ECO:0007669"/>
    <property type="project" value="InterPro"/>
</dbReference>
<feature type="region of interest" description="Disordered" evidence="8">
    <location>
        <begin position="412"/>
        <end position="433"/>
    </location>
</feature>
<dbReference type="SUPFAM" id="SSF50916">
    <property type="entry name" value="Rap30/74 interaction domains"/>
    <property type="match status" value="1"/>
</dbReference>
<feature type="region of interest" description="Disordered" evidence="8">
    <location>
        <begin position="158"/>
        <end position="187"/>
    </location>
</feature>
<dbReference type="PANTHER" id="PTHR13011:SF0">
    <property type="entry name" value="GENERAL TRANSCRIPTION FACTOR IIF SUBUNIT 1"/>
    <property type="match status" value="1"/>
</dbReference>
<keyword evidence="3 7" id="KW-0805">Transcription regulation</keyword>
<feature type="region of interest" description="Disordered" evidence="8">
    <location>
        <begin position="1"/>
        <end position="72"/>
    </location>
</feature>
<keyword evidence="6 7" id="KW-0539">Nucleus</keyword>
<dbReference type="HOGENOM" id="CLU_016619_0_0_1"/>
<dbReference type="STRING" id="745531.A0A0C3S4D8"/>
<name>A0A0C3S4D8_PHLG1</name>
<feature type="compositionally biased region" description="Acidic residues" evidence="8">
    <location>
        <begin position="421"/>
        <end position="431"/>
    </location>
</feature>
<evidence type="ECO:0000256" key="8">
    <source>
        <dbReference type="SAM" id="MobiDB-lite"/>
    </source>
</evidence>
<keyword evidence="4 7" id="KW-0238">DNA-binding</keyword>
<feature type="compositionally biased region" description="Polar residues" evidence="8">
    <location>
        <begin position="494"/>
        <end position="510"/>
    </location>
</feature>
<feature type="compositionally biased region" description="Basic and acidic residues" evidence="8">
    <location>
        <begin position="173"/>
        <end position="182"/>
    </location>
</feature>
<dbReference type="PANTHER" id="PTHR13011">
    <property type="entry name" value="TFIIF-ALPHA"/>
    <property type="match status" value="1"/>
</dbReference>
<keyword evidence="10" id="KW-1185">Reference proteome</keyword>
<evidence type="ECO:0000256" key="4">
    <source>
        <dbReference type="ARBA" id="ARBA00023125"/>
    </source>
</evidence>
<feature type="compositionally biased region" description="Acidic residues" evidence="8">
    <location>
        <begin position="362"/>
        <end position="392"/>
    </location>
</feature>
<evidence type="ECO:0000256" key="6">
    <source>
        <dbReference type="ARBA" id="ARBA00023242"/>
    </source>
</evidence>
<protein>
    <recommendedName>
        <fullName evidence="7">Transcription initiation factor IIF subunit alpha</fullName>
    </recommendedName>
</protein>
<dbReference type="GO" id="GO:0005674">
    <property type="term" value="C:transcription factor TFIIF complex"/>
    <property type="evidence" value="ECO:0007669"/>
    <property type="project" value="TreeGrafter"/>
</dbReference>
<organism evidence="9 10">
    <name type="scientific">Phlebiopsis gigantea (strain 11061_1 CR5-6)</name>
    <name type="common">White-rot fungus</name>
    <name type="synonym">Peniophora gigantea</name>
    <dbReference type="NCBI Taxonomy" id="745531"/>
    <lineage>
        <taxon>Eukaryota</taxon>
        <taxon>Fungi</taxon>
        <taxon>Dikarya</taxon>
        <taxon>Basidiomycota</taxon>
        <taxon>Agaricomycotina</taxon>
        <taxon>Agaricomycetes</taxon>
        <taxon>Polyporales</taxon>
        <taxon>Phanerochaetaceae</taxon>
        <taxon>Phlebiopsis</taxon>
    </lineage>
</organism>
<evidence type="ECO:0000313" key="10">
    <source>
        <dbReference type="Proteomes" id="UP000053257"/>
    </source>
</evidence>
<evidence type="ECO:0000256" key="3">
    <source>
        <dbReference type="ARBA" id="ARBA00023015"/>
    </source>
</evidence>
<feature type="compositionally biased region" description="Low complexity" evidence="8">
    <location>
        <begin position="28"/>
        <end position="44"/>
    </location>
</feature>
<dbReference type="GO" id="GO:0006367">
    <property type="term" value="P:transcription initiation at RNA polymerase II promoter"/>
    <property type="evidence" value="ECO:0007669"/>
    <property type="project" value="InterPro"/>
</dbReference>